<keyword evidence="4 11" id="KW-1133">Transmembrane helix</keyword>
<evidence type="ECO:0000256" key="6">
    <source>
        <dbReference type="ARBA" id="ARBA00038477"/>
    </source>
</evidence>
<evidence type="ECO:0000256" key="7">
    <source>
        <dbReference type="ARBA" id="ARBA00053065"/>
    </source>
</evidence>
<comment type="similarity">
    <text evidence="6">Belongs to the MIP/aquaporin (TC 1.A.8) family. TIP (TC 1.A.8.10) subfamily.</text>
</comment>
<dbReference type="SUPFAM" id="SSF81338">
    <property type="entry name" value="Aquaporin-like"/>
    <property type="match status" value="1"/>
</dbReference>
<evidence type="ECO:0000256" key="8">
    <source>
        <dbReference type="ARBA" id="ARBA00077254"/>
    </source>
</evidence>
<evidence type="ECO:0000256" key="10">
    <source>
        <dbReference type="RuleBase" id="RU000477"/>
    </source>
</evidence>
<reference evidence="12" key="1">
    <citation type="submission" date="2023-12" db="EMBL/GenBank/DDBJ databases">
        <title>Genome assembly of Anisodus tanguticus.</title>
        <authorList>
            <person name="Wang Y.-J."/>
        </authorList>
    </citation>
    <scope>NUCLEOTIDE SEQUENCE</scope>
    <source>
        <strain evidence="12">KB-2021</strain>
        <tissue evidence="12">Leaf</tissue>
    </source>
</reference>
<dbReference type="AlphaFoldDB" id="A0AAE1S7D0"/>
<dbReference type="FunFam" id="1.20.1080.10:FF:000002">
    <property type="entry name" value="Probable aquaporin TIP1-1"/>
    <property type="match status" value="1"/>
</dbReference>
<dbReference type="InterPro" id="IPR022357">
    <property type="entry name" value="MIP_CS"/>
</dbReference>
<dbReference type="CDD" id="cd00333">
    <property type="entry name" value="MIP"/>
    <property type="match status" value="1"/>
</dbReference>
<keyword evidence="13" id="KW-1185">Reference proteome</keyword>
<evidence type="ECO:0000256" key="3">
    <source>
        <dbReference type="ARBA" id="ARBA00022692"/>
    </source>
</evidence>
<dbReference type="PROSITE" id="PS00221">
    <property type="entry name" value="MIP"/>
    <property type="match status" value="1"/>
</dbReference>
<comment type="subcellular location">
    <subcellularLocation>
        <location evidence="1">Membrane</location>
        <topology evidence="1">Multi-pass membrane protein</topology>
    </subcellularLocation>
</comment>
<dbReference type="EMBL" id="JAVYJV010000008">
    <property type="protein sequence ID" value="KAK4364625.1"/>
    <property type="molecule type" value="Genomic_DNA"/>
</dbReference>
<keyword evidence="3 10" id="KW-0812">Transmembrane</keyword>
<sequence>MAIVIGNLKEARHPDTLRAVAAEFISMFVFVFASEGCAISFTNTLTSDGAVMPGGGLISAALSHAFSLFVAVSVSLNISGGHVNPAVTFAAFIGGHITFYRSVLYWIAQLIGSVVALFLLKFATGGLDTSAYALRGGTTPWNAVIFEIMMTFSLVYTVYATTIDPKKGNTEVIAPIAIGFIVGANTLTAGGLYGAVMNPAMAFGQAVDSWKWESHWIYWLGPFVGAAIAALVYETIFLDSQNTYEQLPSEVVEKEYLKEYLIKVEKTHVISITP</sequence>
<protein>
    <recommendedName>
        <fullName evidence="8">RT-TIP</fullName>
    </recommendedName>
    <alternativeName>
        <fullName evidence="9">TobRB7</fullName>
    </alternativeName>
</protein>
<dbReference type="GO" id="GO:0015250">
    <property type="term" value="F:water channel activity"/>
    <property type="evidence" value="ECO:0007669"/>
    <property type="project" value="TreeGrafter"/>
</dbReference>
<evidence type="ECO:0000256" key="2">
    <source>
        <dbReference type="ARBA" id="ARBA00022448"/>
    </source>
</evidence>
<evidence type="ECO:0000256" key="9">
    <source>
        <dbReference type="ARBA" id="ARBA00080745"/>
    </source>
</evidence>
<dbReference type="GO" id="GO:0016020">
    <property type="term" value="C:membrane"/>
    <property type="evidence" value="ECO:0007669"/>
    <property type="project" value="UniProtKB-SubCell"/>
</dbReference>
<comment type="function">
    <text evidence="7">Channel protein in tonoplast. These proteins may allow the diffusion of amino acids and/or peptides from the vacuolar compartment to the cytoplasm.</text>
</comment>
<gene>
    <name evidence="12" type="ORF">RND71_015983</name>
</gene>
<feature type="transmembrane region" description="Helical" evidence="11">
    <location>
        <begin position="20"/>
        <end position="42"/>
    </location>
</feature>
<dbReference type="InterPro" id="IPR023271">
    <property type="entry name" value="Aquaporin-like"/>
</dbReference>
<keyword evidence="5 11" id="KW-0472">Membrane</keyword>
<evidence type="ECO:0000313" key="12">
    <source>
        <dbReference type="EMBL" id="KAK4364625.1"/>
    </source>
</evidence>
<feature type="transmembrane region" description="Helical" evidence="11">
    <location>
        <begin position="172"/>
        <end position="196"/>
    </location>
</feature>
<organism evidence="12 13">
    <name type="scientific">Anisodus tanguticus</name>
    <dbReference type="NCBI Taxonomy" id="243964"/>
    <lineage>
        <taxon>Eukaryota</taxon>
        <taxon>Viridiplantae</taxon>
        <taxon>Streptophyta</taxon>
        <taxon>Embryophyta</taxon>
        <taxon>Tracheophyta</taxon>
        <taxon>Spermatophyta</taxon>
        <taxon>Magnoliopsida</taxon>
        <taxon>eudicotyledons</taxon>
        <taxon>Gunneridae</taxon>
        <taxon>Pentapetalae</taxon>
        <taxon>asterids</taxon>
        <taxon>lamiids</taxon>
        <taxon>Solanales</taxon>
        <taxon>Solanaceae</taxon>
        <taxon>Solanoideae</taxon>
        <taxon>Hyoscyameae</taxon>
        <taxon>Anisodus</taxon>
    </lineage>
</organism>
<evidence type="ECO:0000256" key="5">
    <source>
        <dbReference type="ARBA" id="ARBA00023136"/>
    </source>
</evidence>
<dbReference type="PANTHER" id="PTHR45665">
    <property type="entry name" value="AQUAPORIN-8"/>
    <property type="match status" value="1"/>
</dbReference>
<dbReference type="PANTHER" id="PTHR45665:SF32">
    <property type="entry name" value="AQUAPORIN TIP1-3-LIKE"/>
    <property type="match status" value="1"/>
</dbReference>
<comment type="caution">
    <text evidence="12">The sequence shown here is derived from an EMBL/GenBank/DDBJ whole genome shotgun (WGS) entry which is preliminary data.</text>
</comment>
<accession>A0AAE1S7D0</accession>
<dbReference type="Gene3D" id="1.20.1080.10">
    <property type="entry name" value="Glycerol uptake facilitator protein"/>
    <property type="match status" value="1"/>
</dbReference>
<evidence type="ECO:0000313" key="13">
    <source>
        <dbReference type="Proteomes" id="UP001291623"/>
    </source>
</evidence>
<dbReference type="Proteomes" id="UP001291623">
    <property type="component" value="Unassembled WGS sequence"/>
</dbReference>
<dbReference type="InterPro" id="IPR034294">
    <property type="entry name" value="Aquaporin_transptr"/>
</dbReference>
<feature type="transmembrane region" description="Helical" evidence="11">
    <location>
        <begin position="140"/>
        <end position="160"/>
    </location>
</feature>
<proteinExistence type="inferred from homology"/>
<dbReference type="PRINTS" id="PR00783">
    <property type="entry name" value="MINTRINSICP"/>
</dbReference>
<keyword evidence="2 10" id="KW-0813">Transport</keyword>
<evidence type="ECO:0000256" key="1">
    <source>
        <dbReference type="ARBA" id="ARBA00004141"/>
    </source>
</evidence>
<evidence type="ECO:0000256" key="4">
    <source>
        <dbReference type="ARBA" id="ARBA00022989"/>
    </source>
</evidence>
<feature type="transmembrane region" description="Helical" evidence="11">
    <location>
        <begin position="216"/>
        <end position="238"/>
    </location>
</feature>
<feature type="transmembrane region" description="Helical" evidence="11">
    <location>
        <begin position="54"/>
        <end position="78"/>
    </location>
</feature>
<name>A0AAE1S7D0_9SOLA</name>
<evidence type="ECO:0000256" key="11">
    <source>
        <dbReference type="SAM" id="Phobius"/>
    </source>
</evidence>
<dbReference type="Pfam" id="PF00230">
    <property type="entry name" value="MIP"/>
    <property type="match status" value="1"/>
</dbReference>
<dbReference type="InterPro" id="IPR000425">
    <property type="entry name" value="MIP"/>
</dbReference>